<dbReference type="PROSITE" id="PS50222">
    <property type="entry name" value="EF_HAND_2"/>
    <property type="match status" value="3"/>
</dbReference>
<sequence>MQRAMAAEAQAVRASKAKVIAAQGELEASSTLRKAAEEMARSPTALQLRYLQTLATIATEQNSTIVFPLPIELLQSFLSKKQSILQIVSCLSDFENINVKFDNYLRPDEPDLHMLDDSNYQGHEHYDDFGQHYSEYDHDLVTGSHEYSQRFKELDPEEAKSQLGKLFHKIDIDNNLKIDKEELKASKPRFKEYDANGDGQVAWSEYTNKIYGYTAQELEDFRKDSKNDTKLFIQSLDEEKLKFDSADQDKTGYLNETEFVAFEHPHNYRHMAPYELKHTLRDFDKDKDGFIDELEYLADDKMNKDALIIERENFKNYDINSDGKLDPSFDKTATDETEHLFNETDKDKDGLLTKEEVLDQHDLWVGSQATDYGRHLENLPKDEL</sequence>
<dbReference type="InterPro" id="IPR002048">
    <property type="entry name" value="EF_hand_dom"/>
</dbReference>
<dbReference type="STRING" id="31246.A0A183P4J5"/>
<reference evidence="2 3" key="1">
    <citation type="submission" date="2018-11" db="EMBL/GenBank/DDBJ databases">
        <authorList>
            <consortium name="Pathogen Informatics"/>
        </authorList>
    </citation>
    <scope>NUCLEOTIDE SEQUENCE [LARGE SCALE GENOMIC DNA]</scope>
    <source>
        <strain>Denwood</strain>
        <strain evidence="3">Zambia</strain>
    </source>
</reference>
<dbReference type="SUPFAM" id="SSF47473">
    <property type="entry name" value="EF-hand"/>
    <property type="match status" value="2"/>
</dbReference>
<keyword evidence="3" id="KW-1185">Reference proteome</keyword>
<dbReference type="AlphaFoldDB" id="A0A183P4J5"/>
<dbReference type="PANTHER" id="PTHR10827:SF95">
    <property type="entry name" value="LD34388P"/>
    <property type="match status" value="1"/>
</dbReference>
<dbReference type="PROSITE" id="PS00018">
    <property type="entry name" value="EF_HAND_1"/>
    <property type="match status" value="4"/>
</dbReference>
<dbReference type="PANTHER" id="PTHR10827">
    <property type="entry name" value="RETICULOCALBIN"/>
    <property type="match status" value="1"/>
</dbReference>
<accession>A0A183P4J5</accession>
<protein>
    <submittedName>
        <fullName evidence="2">Uncharacterized protein</fullName>
    </submittedName>
</protein>
<dbReference type="GO" id="GO:0005509">
    <property type="term" value="F:calcium ion binding"/>
    <property type="evidence" value="ECO:0007669"/>
    <property type="project" value="InterPro"/>
</dbReference>
<proteinExistence type="predicted"/>
<evidence type="ECO:0000313" key="3">
    <source>
        <dbReference type="Proteomes" id="UP000269396"/>
    </source>
</evidence>
<dbReference type="Proteomes" id="UP000269396">
    <property type="component" value="Unassembled WGS sequence"/>
</dbReference>
<dbReference type="PRINTS" id="PR00721">
    <property type="entry name" value="STOMATIN"/>
</dbReference>
<dbReference type="EMBL" id="UZAL01029570">
    <property type="protein sequence ID" value="VDP49026.1"/>
    <property type="molecule type" value="Genomic_DNA"/>
</dbReference>
<dbReference type="InterPro" id="IPR018247">
    <property type="entry name" value="EF_Hand_1_Ca_BS"/>
</dbReference>
<dbReference type="GO" id="GO:0016020">
    <property type="term" value="C:membrane"/>
    <property type="evidence" value="ECO:0007669"/>
    <property type="project" value="InterPro"/>
</dbReference>
<dbReference type="Gene3D" id="6.10.250.2090">
    <property type="match status" value="1"/>
</dbReference>
<dbReference type="GO" id="GO:0005783">
    <property type="term" value="C:endoplasmic reticulum"/>
    <property type="evidence" value="ECO:0007669"/>
    <property type="project" value="TreeGrafter"/>
</dbReference>
<dbReference type="InterPro" id="IPR001972">
    <property type="entry name" value="Stomatin_HflK_fam"/>
</dbReference>
<keyword evidence="1" id="KW-0106">Calcium</keyword>
<organism evidence="2 3">
    <name type="scientific">Schistosoma mattheei</name>
    <dbReference type="NCBI Taxonomy" id="31246"/>
    <lineage>
        <taxon>Eukaryota</taxon>
        <taxon>Metazoa</taxon>
        <taxon>Spiralia</taxon>
        <taxon>Lophotrochozoa</taxon>
        <taxon>Platyhelminthes</taxon>
        <taxon>Trematoda</taxon>
        <taxon>Digenea</taxon>
        <taxon>Strigeidida</taxon>
        <taxon>Schistosomatoidea</taxon>
        <taxon>Schistosomatidae</taxon>
        <taxon>Schistosoma</taxon>
    </lineage>
</organism>
<dbReference type="Pfam" id="PF13202">
    <property type="entry name" value="EF-hand_5"/>
    <property type="match status" value="2"/>
</dbReference>
<evidence type="ECO:0000256" key="1">
    <source>
        <dbReference type="ARBA" id="ARBA00022837"/>
    </source>
</evidence>
<dbReference type="Gene3D" id="1.10.238.10">
    <property type="entry name" value="EF-hand"/>
    <property type="match status" value="3"/>
</dbReference>
<dbReference type="InterPro" id="IPR011992">
    <property type="entry name" value="EF-hand-dom_pair"/>
</dbReference>
<dbReference type="SMART" id="SM00054">
    <property type="entry name" value="EFh"/>
    <property type="match status" value="4"/>
</dbReference>
<gene>
    <name evidence="2" type="ORF">SMTD_LOCUS9281</name>
</gene>
<name>A0A183P4J5_9TREM</name>
<dbReference type="Pfam" id="PF13499">
    <property type="entry name" value="EF-hand_7"/>
    <property type="match status" value="1"/>
</dbReference>
<evidence type="ECO:0000313" key="2">
    <source>
        <dbReference type="EMBL" id="VDP49026.1"/>
    </source>
</evidence>